<dbReference type="Proteomes" id="UP000317039">
    <property type="component" value="Chromosome"/>
</dbReference>
<dbReference type="GeneID" id="80336487"/>
<evidence type="ECO:0000256" key="1">
    <source>
        <dbReference type="SAM" id="Phobius"/>
    </source>
</evidence>
<keyword evidence="1" id="KW-0472">Membrane</keyword>
<feature type="transmembrane region" description="Helical" evidence="1">
    <location>
        <begin position="38"/>
        <end position="59"/>
    </location>
</feature>
<sequence>MNQQSYAREHSCLSAFGRPEYDPNGLLRAGFQATPVRWRLHFAVGLLLFGAGIVFGVQLEGQTPDFPASVNVCRAEEVGRRIDCVPPPAVSSAQGSEVTR</sequence>
<dbReference type="AlphaFoldDB" id="A0A516NTM6"/>
<keyword evidence="1" id="KW-1133">Transmembrane helix</keyword>
<name>A0A516NTM6_9NOCA</name>
<dbReference type="EMBL" id="CP041695">
    <property type="protein sequence ID" value="QDP82248.1"/>
    <property type="molecule type" value="Genomic_DNA"/>
</dbReference>
<evidence type="ECO:0000313" key="2">
    <source>
        <dbReference type="EMBL" id="QDP82248.1"/>
    </source>
</evidence>
<accession>A0A516NTM6</accession>
<dbReference type="RefSeq" id="WP_143983122.1">
    <property type="nucleotide sequence ID" value="NZ_CP041695.1"/>
</dbReference>
<dbReference type="KEGG" id="nod:FOH10_29465"/>
<reference evidence="2 3" key="1">
    <citation type="submission" date="2019-07" db="EMBL/GenBank/DDBJ databases">
        <title>Complete Genome Sequence and Methylome Analysis of Nocardia otitidis-caviarum NEB252.</title>
        <authorList>
            <person name="Fomenkov A."/>
            <person name="Anton B.P."/>
            <person name="Vincze T."/>
            <person name="Roberts R.J."/>
        </authorList>
    </citation>
    <scope>NUCLEOTIDE SEQUENCE [LARGE SCALE GENOMIC DNA]</scope>
    <source>
        <strain evidence="2 3">NEB252</strain>
    </source>
</reference>
<proteinExistence type="predicted"/>
<protein>
    <submittedName>
        <fullName evidence="2">Uncharacterized protein</fullName>
    </submittedName>
</protein>
<evidence type="ECO:0000313" key="3">
    <source>
        <dbReference type="Proteomes" id="UP000317039"/>
    </source>
</evidence>
<keyword evidence="1" id="KW-0812">Transmembrane</keyword>
<organism evidence="2 3">
    <name type="scientific">Nocardia otitidiscaviarum</name>
    <dbReference type="NCBI Taxonomy" id="1823"/>
    <lineage>
        <taxon>Bacteria</taxon>
        <taxon>Bacillati</taxon>
        <taxon>Actinomycetota</taxon>
        <taxon>Actinomycetes</taxon>
        <taxon>Mycobacteriales</taxon>
        <taxon>Nocardiaceae</taxon>
        <taxon>Nocardia</taxon>
    </lineage>
</organism>
<gene>
    <name evidence="2" type="ORF">FOH10_29465</name>
</gene>